<evidence type="ECO:0000256" key="1">
    <source>
        <dbReference type="ARBA" id="ARBA00007626"/>
    </source>
</evidence>
<evidence type="ECO:0000256" key="2">
    <source>
        <dbReference type="ARBA" id="ARBA00022737"/>
    </source>
</evidence>
<evidence type="ECO:0008006" key="6">
    <source>
        <dbReference type="Google" id="ProtNLM"/>
    </source>
</evidence>
<dbReference type="Proteomes" id="UP000652761">
    <property type="component" value="Unassembled WGS sequence"/>
</dbReference>
<gene>
    <name evidence="4" type="ORF">Taro_005388</name>
</gene>
<evidence type="ECO:0000313" key="5">
    <source>
        <dbReference type="Proteomes" id="UP000652761"/>
    </source>
</evidence>
<feature type="repeat" description="PPR" evidence="3">
    <location>
        <begin position="215"/>
        <end position="249"/>
    </location>
</feature>
<dbReference type="PROSITE" id="PS51375">
    <property type="entry name" value="PPR"/>
    <property type="match status" value="5"/>
</dbReference>
<name>A0A843TS84_COLES</name>
<dbReference type="AlphaFoldDB" id="A0A843TS84"/>
<sequence>MAGKHWKETEQQPSPSSSKVFTAANSFLLATNSCITATSVGHTKCSSCSSSFLRTHILGSIALNIMVALGNVVSYTTLIKGFCSRGNVNMALELLREMVVGGSSCKPYVVTYSTMVGGLCNAGSPDDSLRLIEEMDADGVPPNTITYGTLIRGLSMIRKVGMGPEILRDMSQRDQCCNPNVVIYSMLIDGFCKEGSMADALELLKEMKNVGISPNAITYNTLINGFCRSGDTSMAFQLLTKMATFGDCCKPDVVTYSTIINGLCNTGFLEEALSVVEEMNAQGISPNLVTYRTLINGLCTVGNTDRALVILRGMGALNRNYKPDVVVYNMDIIVVEIVAWEREKEEDGRGV</sequence>
<dbReference type="InterPro" id="IPR011990">
    <property type="entry name" value="TPR-like_helical_dom_sf"/>
</dbReference>
<dbReference type="Pfam" id="PF01535">
    <property type="entry name" value="PPR"/>
    <property type="match status" value="1"/>
</dbReference>
<keyword evidence="2" id="KW-0677">Repeat</keyword>
<dbReference type="Gene3D" id="1.25.40.10">
    <property type="entry name" value="Tetratricopeptide repeat domain"/>
    <property type="match status" value="3"/>
</dbReference>
<comment type="similarity">
    <text evidence="1">Belongs to the PPR family. P subfamily.</text>
</comment>
<organism evidence="4 5">
    <name type="scientific">Colocasia esculenta</name>
    <name type="common">Wild taro</name>
    <name type="synonym">Arum esculentum</name>
    <dbReference type="NCBI Taxonomy" id="4460"/>
    <lineage>
        <taxon>Eukaryota</taxon>
        <taxon>Viridiplantae</taxon>
        <taxon>Streptophyta</taxon>
        <taxon>Embryophyta</taxon>
        <taxon>Tracheophyta</taxon>
        <taxon>Spermatophyta</taxon>
        <taxon>Magnoliopsida</taxon>
        <taxon>Liliopsida</taxon>
        <taxon>Araceae</taxon>
        <taxon>Aroideae</taxon>
        <taxon>Colocasieae</taxon>
        <taxon>Colocasia</taxon>
    </lineage>
</organism>
<dbReference type="NCBIfam" id="TIGR00756">
    <property type="entry name" value="PPR"/>
    <property type="match status" value="6"/>
</dbReference>
<proteinExistence type="inferred from homology"/>
<comment type="caution">
    <text evidence="4">The sequence shown here is derived from an EMBL/GenBank/DDBJ whole genome shotgun (WGS) entry which is preliminary data.</text>
</comment>
<protein>
    <recommendedName>
        <fullName evidence="6">Pentatricopeptide repeat-containing protein</fullName>
    </recommendedName>
</protein>
<dbReference type="InterPro" id="IPR002885">
    <property type="entry name" value="PPR_rpt"/>
</dbReference>
<feature type="repeat" description="PPR" evidence="3">
    <location>
        <begin position="71"/>
        <end position="105"/>
    </location>
</feature>
<dbReference type="OrthoDB" id="822380at2759"/>
<feature type="repeat" description="PPR" evidence="3">
    <location>
        <begin position="252"/>
        <end position="286"/>
    </location>
</feature>
<evidence type="ECO:0000256" key="3">
    <source>
        <dbReference type="PROSITE-ProRule" id="PRU00708"/>
    </source>
</evidence>
<evidence type="ECO:0000313" key="4">
    <source>
        <dbReference type="EMBL" id="MQL73036.1"/>
    </source>
</evidence>
<dbReference type="Pfam" id="PF13041">
    <property type="entry name" value="PPR_2"/>
    <property type="match status" value="3"/>
</dbReference>
<keyword evidence="5" id="KW-1185">Reference proteome</keyword>
<accession>A0A843TS84</accession>
<feature type="repeat" description="PPR" evidence="3">
    <location>
        <begin position="108"/>
        <end position="142"/>
    </location>
</feature>
<reference evidence="4" key="1">
    <citation type="submission" date="2017-07" db="EMBL/GenBank/DDBJ databases">
        <title>Taro Niue Genome Assembly and Annotation.</title>
        <authorList>
            <person name="Atibalentja N."/>
            <person name="Keating K."/>
            <person name="Fields C.J."/>
        </authorList>
    </citation>
    <scope>NUCLEOTIDE SEQUENCE</scope>
    <source>
        <strain evidence="4">Niue_2</strain>
        <tissue evidence="4">Leaf</tissue>
    </source>
</reference>
<dbReference type="EMBL" id="NMUH01000151">
    <property type="protein sequence ID" value="MQL73036.1"/>
    <property type="molecule type" value="Genomic_DNA"/>
</dbReference>
<dbReference type="PANTHER" id="PTHR47941">
    <property type="entry name" value="PENTATRICOPEPTIDE REPEAT-CONTAINING PROTEIN 3, MITOCHONDRIAL"/>
    <property type="match status" value="1"/>
</dbReference>
<feature type="repeat" description="PPR" evidence="3">
    <location>
        <begin position="180"/>
        <end position="214"/>
    </location>
</feature>